<accession>A0A5J5I9L8</accession>
<evidence type="ECO:0000313" key="4">
    <source>
        <dbReference type="Proteomes" id="UP000325933"/>
    </source>
</evidence>
<evidence type="ECO:0000313" key="2">
    <source>
        <dbReference type="EMBL" id="KAA9020842.1"/>
    </source>
</evidence>
<name>A0A5J5I9L8_9SPHN</name>
<dbReference type="Proteomes" id="UP000325933">
    <property type="component" value="Unassembled WGS sequence"/>
</dbReference>
<keyword evidence="5" id="KW-1185">Reference proteome</keyword>
<dbReference type="RefSeq" id="WP_150424665.1">
    <property type="nucleotide sequence ID" value="NZ_VYQA01000002.1"/>
</dbReference>
<proteinExistence type="predicted"/>
<evidence type="ECO:0000313" key="3">
    <source>
        <dbReference type="EMBL" id="KAA9033169.1"/>
    </source>
</evidence>
<dbReference type="EMBL" id="VYQB01000002">
    <property type="protein sequence ID" value="KAA9020842.1"/>
    <property type="molecule type" value="Genomic_DNA"/>
</dbReference>
<sequence length="262" mass="29520">MSSPYNATRRNRNIGTSKQGHGADNRMVIPRLPGERQGCAAQIGAHEKVHHDVNGRLVTFIVEQTNGGCAHASTVADLTFMLSHIPPADWAGLKTFVFRQPTRKARMLNPVWGRLYYEADIAFSGTNTVLSGPTLFLEAVEAGSIMKWSTSLDREDSEELDRLRSDGHAVSRTGRNYLISTSLESLRTTQLYRTLLHEIGHWFDWLSKVETPAARGEDIGDLIDLYFARPRSEREAFAHRYADTLRHSLSDNGLIPFERIER</sequence>
<feature type="region of interest" description="Disordered" evidence="1">
    <location>
        <begin position="1"/>
        <end position="25"/>
    </location>
</feature>
<gene>
    <name evidence="3" type="ORF">F4U95_04065</name>
    <name evidence="2" type="ORF">F4U96_04065</name>
</gene>
<organism evidence="3 4">
    <name type="scientific">Sphingobium limneticum</name>
    <dbReference type="NCBI Taxonomy" id="1007511"/>
    <lineage>
        <taxon>Bacteria</taxon>
        <taxon>Pseudomonadati</taxon>
        <taxon>Pseudomonadota</taxon>
        <taxon>Alphaproteobacteria</taxon>
        <taxon>Sphingomonadales</taxon>
        <taxon>Sphingomonadaceae</taxon>
        <taxon>Sphingobium</taxon>
    </lineage>
</organism>
<dbReference type="Proteomes" id="UP000326364">
    <property type="component" value="Unassembled WGS sequence"/>
</dbReference>
<protein>
    <submittedName>
        <fullName evidence="3">Uncharacterized protein</fullName>
    </submittedName>
</protein>
<evidence type="ECO:0000313" key="5">
    <source>
        <dbReference type="Proteomes" id="UP000326364"/>
    </source>
</evidence>
<evidence type="ECO:0000256" key="1">
    <source>
        <dbReference type="SAM" id="MobiDB-lite"/>
    </source>
</evidence>
<dbReference type="EMBL" id="VYQA01000002">
    <property type="protein sequence ID" value="KAA9033169.1"/>
    <property type="molecule type" value="Genomic_DNA"/>
</dbReference>
<reference evidence="4 5" key="1">
    <citation type="submission" date="2019-09" db="EMBL/GenBank/DDBJ databases">
        <authorList>
            <person name="Feng G."/>
        </authorList>
    </citation>
    <scope>NUCLEOTIDE SEQUENCE [LARGE SCALE GENOMIC DNA]</scope>
    <source>
        <strain evidence="3 4">KACC 19283</strain>
        <strain evidence="2 5">KACC 19284</strain>
    </source>
</reference>
<feature type="compositionally biased region" description="Polar residues" evidence="1">
    <location>
        <begin position="1"/>
        <end position="19"/>
    </location>
</feature>
<comment type="caution">
    <text evidence="3">The sequence shown here is derived from an EMBL/GenBank/DDBJ whole genome shotgun (WGS) entry which is preliminary data.</text>
</comment>
<dbReference type="AlphaFoldDB" id="A0A5J5I9L8"/>